<dbReference type="GO" id="GO:0050380">
    <property type="term" value="F:undecaprenyl-diphosphatase activity"/>
    <property type="evidence" value="ECO:0007669"/>
    <property type="project" value="UniProtKB-EC"/>
</dbReference>
<keyword evidence="8" id="KW-1133">Transmembrane helix</keyword>
<evidence type="ECO:0000256" key="11">
    <source>
        <dbReference type="ARBA" id="ARBA00032707"/>
    </source>
</evidence>
<comment type="catalytic activity">
    <reaction evidence="13">
        <text>di-trans,octa-cis-undecaprenyl diphosphate + H2O = di-trans,octa-cis-undecaprenyl phosphate + phosphate + H(+)</text>
        <dbReference type="Rhea" id="RHEA:28094"/>
        <dbReference type="ChEBI" id="CHEBI:15377"/>
        <dbReference type="ChEBI" id="CHEBI:15378"/>
        <dbReference type="ChEBI" id="CHEBI:43474"/>
        <dbReference type="ChEBI" id="CHEBI:58405"/>
        <dbReference type="ChEBI" id="CHEBI:60392"/>
        <dbReference type="EC" id="3.6.1.27"/>
    </reaction>
</comment>
<proteinExistence type="inferred from homology"/>
<comment type="subcellular location">
    <subcellularLocation>
        <location evidence="1">Cell membrane</location>
        <topology evidence="1">Multi-pass membrane protein</topology>
    </subcellularLocation>
</comment>
<evidence type="ECO:0000313" key="14">
    <source>
        <dbReference type="EMBL" id="NUU49123.1"/>
    </source>
</evidence>
<dbReference type="Proteomes" id="UP000536441">
    <property type="component" value="Unassembled WGS sequence"/>
</dbReference>
<keyword evidence="9" id="KW-0472">Membrane</keyword>
<comment type="similarity">
    <text evidence="2">Belongs to the UppP family.</text>
</comment>
<comment type="caution">
    <text evidence="14">The sequence shown here is derived from an EMBL/GenBank/DDBJ whole genome shotgun (WGS) entry which is preliminary data.</text>
</comment>
<evidence type="ECO:0000256" key="6">
    <source>
        <dbReference type="ARBA" id="ARBA00022692"/>
    </source>
</evidence>
<evidence type="ECO:0000256" key="4">
    <source>
        <dbReference type="ARBA" id="ARBA00021581"/>
    </source>
</evidence>
<evidence type="ECO:0000256" key="7">
    <source>
        <dbReference type="ARBA" id="ARBA00022801"/>
    </source>
</evidence>
<accession>A0A7Y6B9B7</accession>
<protein>
    <recommendedName>
        <fullName evidence="4">Undecaprenyl-diphosphatase</fullName>
        <ecNumber evidence="3">3.6.1.27</ecNumber>
    </recommendedName>
    <alternativeName>
        <fullName evidence="12">Bacitracin resistance protein</fullName>
    </alternativeName>
    <alternativeName>
        <fullName evidence="11">Undecaprenyl pyrophosphate phosphatase</fullName>
    </alternativeName>
</protein>
<evidence type="ECO:0000256" key="2">
    <source>
        <dbReference type="ARBA" id="ARBA00010621"/>
    </source>
</evidence>
<dbReference type="Pfam" id="PF02673">
    <property type="entry name" value="BacA"/>
    <property type="match status" value="1"/>
</dbReference>
<dbReference type="GO" id="GO:0005886">
    <property type="term" value="C:plasma membrane"/>
    <property type="evidence" value="ECO:0007669"/>
    <property type="project" value="UniProtKB-SubCell"/>
</dbReference>
<dbReference type="EC" id="3.6.1.27" evidence="3"/>
<dbReference type="RefSeq" id="WP_175313960.1">
    <property type="nucleotide sequence ID" value="NZ_CBCRYR010000006.1"/>
</dbReference>
<evidence type="ECO:0000256" key="13">
    <source>
        <dbReference type="ARBA" id="ARBA00047594"/>
    </source>
</evidence>
<dbReference type="EMBL" id="JABMCH010000071">
    <property type="protein sequence ID" value="NUU49123.1"/>
    <property type="molecule type" value="Genomic_DNA"/>
</dbReference>
<evidence type="ECO:0000313" key="15">
    <source>
        <dbReference type="Proteomes" id="UP000536441"/>
    </source>
</evidence>
<evidence type="ECO:0000256" key="12">
    <source>
        <dbReference type="ARBA" id="ARBA00032932"/>
    </source>
</evidence>
<keyword evidence="5" id="KW-1003">Cell membrane</keyword>
<keyword evidence="6" id="KW-0812">Transmembrane</keyword>
<evidence type="ECO:0000256" key="8">
    <source>
        <dbReference type="ARBA" id="ARBA00022989"/>
    </source>
</evidence>
<evidence type="ECO:0000256" key="3">
    <source>
        <dbReference type="ARBA" id="ARBA00012374"/>
    </source>
</evidence>
<evidence type="ECO:0000256" key="5">
    <source>
        <dbReference type="ARBA" id="ARBA00022475"/>
    </source>
</evidence>
<evidence type="ECO:0000256" key="10">
    <source>
        <dbReference type="ARBA" id="ARBA00023251"/>
    </source>
</evidence>
<reference evidence="14 15" key="1">
    <citation type="submission" date="2020-05" db="EMBL/GenBank/DDBJ databases">
        <title>Genome Sequencing of Type Strains.</title>
        <authorList>
            <person name="Lemaire J.F."/>
            <person name="Inderbitzin P."/>
            <person name="Gregorio O.A."/>
            <person name="Collins S.B."/>
            <person name="Wespe N."/>
            <person name="Knight-Connoni V."/>
        </authorList>
    </citation>
    <scope>NUCLEOTIDE SEQUENCE [LARGE SCALE GENOMIC DNA]</scope>
    <source>
        <strain evidence="14 15">DSM 100049</strain>
    </source>
</reference>
<dbReference type="InterPro" id="IPR003824">
    <property type="entry name" value="UppP"/>
</dbReference>
<name>A0A7Y6B9B7_9SPHN</name>
<keyword evidence="7" id="KW-0378">Hydrolase</keyword>
<keyword evidence="10" id="KW-0046">Antibiotic resistance</keyword>
<evidence type="ECO:0000256" key="9">
    <source>
        <dbReference type="ARBA" id="ARBA00023136"/>
    </source>
</evidence>
<sequence length="43" mass="4471">MIWLEALFLGLLQGITEFLPVSSSAHLRIAGSLMLSGSDPGAA</sequence>
<organism evidence="14 15">
    <name type="scientific">Sphingomonas zeae</name>
    <dbReference type="NCBI Taxonomy" id="1646122"/>
    <lineage>
        <taxon>Bacteria</taxon>
        <taxon>Pseudomonadati</taxon>
        <taxon>Pseudomonadota</taxon>
        <taxon>Alphaproteobacteria</taxon>
        <taxon>Sphingomonadales</taxon>
        <taxon>Sphingomonadaceae</taxon>
        <taxon>Sphingomonas</taxon>
    </lineage>
</organism>
<gene>
    <name evidence="14" type="ORF">HP438_19300</name>
</gene>
<dbReference type="GO" id="GO:0046677">
    <property type="term" value="P:response to antibiotic"/>
    <property type="evidence" value="ECO:0007669"/>
    <property type="project" value="UniProtKB-KW"/>
</dbReference>
<evidence type="ECO:0000256" key="1">
    <source>
        <dbReference type="ARBA" id="ARBA00004651"/>
    </source>
</evidence>
<keyword evidence="15" id="KW-1185">Reference proteome</keyword>
<dbReference type="AlphaFoldDB" id="A0A7Y6B9B7"/>